<feature type="transmembrane region" description="Helical" evidence="8">
    <location>
        <begin position="278"/>
        <end position="299"/>
    </location>
</feature>
<dbReference type="Pfam" id="PF01032">
    <property type="entry name" value="FecCD"/>
    <property type="match status" value="1"/>
</dbReference>
<dbReference type="AlphaFoldDB" id="A0A7W8H9T2"/>
<evidence type="ECO:0000256" key="7">
    <source>
        <dbReference type="ARBA" id="ARBA00023136"/>
    </source>
</evidence>
<feature type="transmembrane region" description="Helical" evidence="8">
    <location>
        <begin position="62"/>
        <end position="82"/>
    </location>
</feature>
<proteinExistence type="inferred from homology"/>
<gene>
    <name evidence="10" type="ORF">HNP82_001183</name>
</gene>
<keyword evidence="5 8" id="KW-0812">Transmembrane</keyword>
<evidence type="ECO:0000256" key="8">
    <source>
        <dbReference type="SAM" id="Phobius"/>
    </source>
</evidence>
<evidence type="ECO:0000256" key="1">
    <source>
        <dbReference type="ARBA" id="ARBA00004651"/>
    </source>
</evidence>
<name>A0A7W8H9T2_9FIRM</name>
<comment type="caution">
    <text evidence="10">The sequence shown here is derived from an EMBL/GenBank/DDBJ whole genome shotgun (WGS) entry which is preliminary data.</text>
</comment>
<dbReference type="EMBL" id="JACHFW010000003">
    <property type="protein sequence ID" value="MBB5264078.1"/>
    <property type="molecule type" value="Genomic_DNA"/>
</dbReference>
<dbReference type="InterPro" id="IPR037294">
    <property type="entry name" value="ABC_BtuC-like"/>
</dbReference>
<feature type="transmembrane region" description="Helical" evidence="8">
    <location>
        <begin position="194"/>
        <end position="213"/>
    </location>
</feature>
<comment type="similarity">
    <text evidence="2">Belongs to the binding-protein-dependent transport system permease family. FecCD subfamily.</text>
</comment>
<dbReference type="PANTHER" id="PTHR30472:SF1">
    <property type="entry name" value="FE(3+) DICITRATE TRANSPORT SYSTEM PERMEASE PROTEIN FECC-RELATED"/>
    <property type="match status" value="1"/>
</dbReference>
<dbReference type="GO" id="GO:0033214">
    <property type="term" value="P:siderophore-iron import into cell"/>
    <property type="evidence" value="ECO:0007669"/>
    <property type="project" value="TreeGrafter"/>
</dbReference>
<reference evidence="10 11" key="1">
    <citation type="submission" date="2020-08" db="EMBL/GenBank/DDBJ databases">
        <title>Genomic Encyclopedia of Type Strains, Phase IV (KMG-IV): sequencing the most valuable type-strain genomes for metagenomic binning, comparative biology and taxonomic classification.</title>
        <authorList>
            <person name="Goeker M."/>
        </authorList>
    </citation>
    <scope>NUCLEOTIDE SEQUENCE [LARGE SCALE GENOMIC DNA]</scope>
    <source>
        <strain evidence="10 11">DSM 106146</strain>
    </source>
</reference>
<feature type="chain" id="PRO_5038668770" evidence="9">
    <location>
        <begin position="23"/>
        <end position="335"/>
    </location>
</feature>
<keyword evidence="6 8" id="KW-1133">Transmembrane helix</keyword>
<keyword evidence="9" id="KW-0732">Signal</keyword>
<dbReference type="PANTHER" id="PTHR30472">
    <property type="entry name" value="FERRIC ENTEROBACTIN TRANSPORT SYSTEM PERMEASE PROTEIN"/>
    <property type="match status" value="1"/>
</dbReference>
<accession>A0A7W8H9T2</accession>
<dbReference type="GO" id="GO:0022857">
    <property type="term" value="F:transmembrane transporter activity"/>
    <property type="evidence" value="ECO:0007669"/>
    <property type="project" value="InterPro"/>
</dbReference>
<feature type="transmembrane region" description="Helical" evidence="8">
    <location>
        <begin position="311"/>
        <end position="328"/>
    </location>
</feature>
<feature type="transmembrane region" description="Helical" evidence="8">
    <location>
        <begin position="122"/>
        <end position="140"/>
    </location>
</feature>
<dbReference type="GO" id="GO:0005886">
    <property type="term" value="C:plasma membrane"/>
    <property type="evidence" value="ECO:0007669"/>
    <property type="project" value="UniProtKB-SubCell"/>
</dbReference>
<feature type="signal peptide" evidence="9">
    <location>
        <begin position="1"/>
        <end position="22"/>
    </location>
</feature>
<evidence type="ECO:0000256" key="9">
    <source>
        <dbReference type="SAM" id="SignalP"/>
    </source>
</evidence>
<dbReference type="CDD" id="cd06550">
    <property type="entry name" value="TM_ABC_iron-siderophores_like"/>
    <property type="match status" value="1"/>
</dbReference>
<organism evidence="10 11">
    <name type="scientific">Catenibacillus scindens</name>
    <dbReference type="NCBI Taxonomy" id="673271"/>
    <lineage>
        <taxon>Bacteria</taxon>
        <taxon>Bacillati</taxon>
        <taxon>Bacillota</taxon>
        <taxon>Clostridia</taxon>
        <taxon>Lachnospirales</taxon>
        <taxon>Lachnospiraceae</taxon>
        <taxon>Catenibacillus</taxon>
    </lineage>
</organism>
<feature type="transmembrane region" description="Helical" evidence="8">
    <location>
        <begin position="94"/>
        <end position="116"/>
    </location>
</feature>
<keyword evidence="7 8" id="KW-0472">Membrane</keyword>
<dbReference type="FunFam" id="1.10.3470.10:FF:000001">
    <property type="entry name" value="Vitamin B12 ABC transporter permease BtuC"/>
    <property type="match status" value="1"/>
</dbReference>
<feature type="transmembrane region" description="Helical" evidence="8">
    <location>
        <begin position="240"/>
        <end position="266"/>
    </location>
</feature>
<dbReference type="InterPro" id="IPR000522">
    <property type="entry name" value="ABC_transptr_permease_BtuC"/>
</dbReference>
<evidence type="ECO:0000256" key="5">
    <source>
        <dbReference type="ARBA" id="ARBA00022692"/>
    </source>
</evidence>
<dbReference type="RefSeq" id="WP_183772443.1">
    <property type="nucleotide sequence ID" value="NZ_JACHFW010000003.1"/>
</dbReference>
<evidence type="ECO:0000313" key="10">
    <source>
        <dbReference type="EMBL" id="MBB5264078.1"/>
    </source>
</evidence>
<evidence type="ECO:0000256" key="4">
    <source>
        <dbReference type="ARBA" id="ARBA00022475"/>
    </source>
</evidence>
<feature type="transmembrane region" description="Helical" evidence="8">
    <location>
        <begin position="152"/>
        <end position="174"/>
    </location>
</feature>
<dbReference type="Gene3D" id="1.10.3470.10">
    <property type="entry name" value="ABC transporter involved in vitamin B12 uptake, BtuC"/>
    <property type="match status" value="1"/>
</dbReference>
<evidence type="ECO:0000313" key="11">
    <source>
        <dbReference type="Proteomes" id="UP000543642"/>
    </source>
</evidence>
<keyword evidence="3" id="KW-0813">Transport</keyword>
<dbReference type="SUPFAM" id="SSF81345">
    <property type="entry name" value="ABC transporter involved in vitamin B12 uptake, BtuC"/>
    <property type="match status" value="1"/>
</dbReference>
<evidence type="ECO:0000256" key="2">
    <source>
        <dbReference type="ARBA" id="ARBA00007935"/>
    </source>
</evidence>
<comment type="subcellular location">
    <subcellularLocation>
        <location evidence="1">Cell membrane</location>
        <topology evidence="1">Multi-pass membrane protein</topology>
    </subcellularLocation>
</comment>
<keyword evidence="4" id="KW-1003">Cell membrane</keyword>
<protein>
    <submittedName>
        <fullName evidence="10">Iron complex transport system permease protein</fullName>
    </submittedName>
</protein>
<sequence length="335" mass="35197">MSRFARKKFLLFVLAGSAGVVAAAVLSVLYGSTDIPVSKIWQALTAPDLTDQQQIITYELRIPRTLGCMLVGAAFAVAGAIMQGVTRNPLADSGLLGINSGATFALALCLALLPGFNFSGTVLLSFLGALGAMVIVYGLMSLKRQKLDPVRLVLAGSAVSLFLSSLSQGISMFYNIGYDLTFWTAGGVSGIRGAQLVFAAPVILAGLVCAVILSRRISLLSLGDEAARGLGLRIERTRSLCLGVVLLLAGGAVALAGPISFVGLLVPHVVRFFVGADYRSIIPCSMIAGAFFMLIADIISRTINAPAETPIGLVFAVVGVPFFIWTARREERNVD</sequence>
<dbReference type="Proteomes" id="UP000543642">
    <property type="component" value="Unassembled WGS sequence"/>
</dbReference>
<evidence type="ECO:0000256" key="3">
    <source>
        <dbReference type="ARBA" id="ARBA00022448"/>
    </source>
</evidence>
<evidence type="ECO:0000256" key="6">
    <source>
        <dbReference type="ARBA" id="ARBA00022989"/>
    </source>
</evidence>
<keyword evidence="11" id="KW-1185">Reference proteome</keyword>